<dbReference type="InterPro" id="IPR017896">
    <property type="entry name" value="4Fe4S_Fe-S-bd"/>
</dbReference>
<comment type="function">
    <text evidence="2">Ferredoxins are iron-sulfur proteins that transfer electrons in a wide variety of metabolic reactions.</text>
</comment>
<dbReference type="InterPro" id="IPR050572">
    <property type="entry name" value="Fe-S_Ferredoxin"/>
</dbReference>
<proteinExistence type="predicted"/>
<dbReference type="GO" id="GO:0051539">
    <property type="term" value="F:4 iron, 4 sulfur cluster binding"/>
    <property type="evidence" value="ECO:0007669"/>
    <property type="project" value="UniProtKB-KW"/>
</dbReference>
<comment type="caution">
    <text evidence="13">The sequence shown here is derived from an EMBL/GenBank/DDBJ whole genome shotgun (WGS) entry which is preliminary data.</text>
</comment>
<keyword evidence="3" id="KW-0813">Transport</keyword>
<dbReference type="AlphaFoldDB" id="A0A2W4R8S1"/>
<comment type="cofactor">
    <cofactor evidence="1">
        <name>[4Fe-4S] cluster</name>
        <dbReference type="ChEBI" id="CHEBI:49883"/>
    </cofactor>
</comment>
<feature type="domain" description="4Fe-4S ferredoxin-type" evidence="12">
    <location>
        <begin position="69"/>
        <end position="99"/>
    </location>
</feature>
<dbReference type="EMBL" id="QJPH01000286">
    <property type="protein sequence ID" value="PZN80302.1"/>
    <property type="molecule type" value="Genomic_DNA"/>
</dbReference>
<protein>
    <recommendedName>
        <fullName evidence="11">Ferredoxin III</fullName>
    </recommendedName>
</protein>
<name>A0A2W4R8S1_9GAMM</name>
<dbReference type="Gene3D" id="3.30.70.20">
    <property type="match status" value="1"/>
</dbReference>
<dbReference type="Proteomes" id="UP000249396">
    <property type="component" value="Unassembled WGS sequence"/>
</dbReference>
<dbReference type="InterPro" id="IPR014283">
    <property type="entry name" value="FdIII_4_nif"/>
</dbReference>
<dbReference type="Pfam" id="PF13484">
    <property type="entry name" value="Fer4_16"/>
    <property type="match status" value="1"/>
</dbReference>
<keyword evidence="6" id="KW-0677">Repeat</keyword>
<keyword evidence="7" id="KW-0249">Electron transport</keyword>
<dbReference type="GO" id="GO:0046872">
    <property type="term" value="F:metal ion binding"/>
    <property type="evidence" value="ECO:0007669"/>
    <property type="project" value="UniProtKB-KW"/>
</dbReference>
<keyword evidence="4" id="KW-0004">4Fe-4S</keyword>
<keyword evidence="5" id="KW-0479">Metal-binding</keyword>
<evidence type="ECO:0000256" key="8">
    <source>
        <dbReference type="ARBA" id="ARBA00023004"/>
    </source>
</evidence>
<evidence type="ECO:0000256" key="4">
    <source>
        <dbReference type="ARBA" id="ARBA00022485"/>
    </source>
</evidence>
<dbReference type="PANTHER" id="PTHR43687">
    <property type="entry name" value="ADENYLYLSULFATE REDUCTASE, BETA SUBUNIT"/>
    <property type="match status" value="1"/>
</dbReference>
<evidence type="ECO:0000256" key="10">
    <source>
        <dbReference type="ARBA" id="ARBA00023231"/>
    </source>
</evidence>
<reference evidence="13 14" key="1">
    <citation type="journal article" date="2018" name="Aquat. Microb. Ecol.">
        <title>Gammaproteobacterial methanotrophs dominate.</title>
        <authorList>
            <person name="Rissanen A.J."/>
            <person name="Saarenheimo J."/>
            <person name="Tiirola M."/>
            <person name="Peura S."/>
            <person name="Aalto S.L."/>
            <person name="Karvinen A."/>
            <person name="Nykanen H."/>
        </authorList>
    </citation>
    <scope>NUCLEOTIDE SEQUENCE [LARGE SCALE GENOMIC DNA]</scope>
    <source>
        <strain evidence="13">AMbin10</strain>
    </source>
</reference>
<organism evidence="13 14">
    <name type="scientific">Candidatus Methylumidiphilus alinenensis</name>
    <dbReference type="NCBI Taxonomy" id="2202197"/>
    <lineage>
        <taxon>Bacteria</taxon>
        <taxon>Pseudomonadati</taxon>
        <taxon>Pseudomonadota</taxon>
        <taxon>Gammaproteobacteria</taxon>
        <taxon>Methylococcales</taxon>
        <taxon>Candidatus Methylumidiphilus</taxon>
    </lineage>
</organism>
<dbReference type="SUPFAM" id="SSF46548">
    <property type="entry name" value="alpha-helical ferredoxin"/>
    <property type="match status" value="1"/>
</dbReference>
<evidence type="ECO:0000256" key="1">
    <source>
        <dbReference type="ARBA" id="ARBA00001966"/>
    </source>
</evidence>
<evidence type="ECO:0000313" key="13">
    <source>
        <dbReference type="EMBL" id="PZN80302.1"/>
    </source>
</evidence>
<evidence type="ECO:0000256" key="2">
    <source>
        <dbReference type="ARBA" id="ARBA00003532"/>
    </source>
</evidence>
<dbReference type="PANTHER" id="PTHR43687:SF1">
    <property type="entry name" value="FERREDOXIN III"/>
    <property type="match status" value="1"/>
</dbReference>
<evidence type="ECO:0000259" key="12">
    <source>
        <dbReference type="PROSITE" id="PS51379"/>
    </source>
</evidence>
<evidence type="ECO:0000313" key="14">
    <source>
        <dbReference type="Proteomes" id="UP000249396"/>
    </source>
</evidence>
<evidence type="ECO:0000256" key="9">
    <source>
        <dbReference type="ARBA" id="ARBA00023014"/>
    </source>
</evidence>
<evidence type="ECO:0000256" key="11">
    <source>
        <dbReference type="ARBA" id="ARBA00030616"/>
    </source>
</evidence>
<keyword evidence="9" id="KW-0411">Iron-sulfur</keyword>
<keyword evidence="8" id="KW-0408">Iron</keyword>
<dbReference type="PROSITE" id="PS51379">
    <property type="entry name" value="4FE4S_FER_2"/>
    <property type="match status" value="2"/>
</dbReference>
<evidence type="ECO:0000256" key="5">
    <source>
        <dbReference type="ARBA" id="ARBA00022723"/>
    </source>
</evidence>
<keyword evidence="10" id="KW-0535">Nitrogen fixation</keyword>
<evidence type="ECO:0000256" key="7">
    <source>
        <dbReference type="ARBA" id="ARBA00022982"/>
    </source>
</evidence>
<gene>
    <name evidence="13" type="primary">fdxB</name>
    <name evidence="13" type="ORF">DM484_10170</name>
</gene>
<evidence type="ECO:0000256" key="3">
    <source>
        <dbReference type="ARBA" id="ARBA00022448"/>
    </source>
</evidence>
<feature type="domain" description="4Fe-4S ferredoxin-type" evidence="12">
    <location>
        <begin position="19"/>
        <end position="48"/>
    </location>
</feature>
<evidence type="ECO:0000256" key="6">
    <source>
        <dbReference type="ARBA" id="ARBA00022737"/>
    </source>
</evidence>
<dbReference type="PROSITE" id="PS00198">
    <property type="entry name" value="4FE4S_FER_1"/>
    <property type="match status" value="2"/>
</dbReference>
<accession>A0A2W4R8S1</accession>
<dbReference type="NCBIfam" id="TIGR02936">
    <property type="entry name" value="fdxN_nitrog"/>
    <property type="match status" value="1"/>
</dbReference>
<dbReference type="InterPro" id="IPR017900">
    <property type="entry name" value="4Fe4S_Fe_S_CS"/>
</dbReference>
<sequence length="103" mass="11053">MSNPITGITAGGAVWTPAFVQSIAQERCIGCGRCFKVCPREVFDLVDRADVLDADEIDDFDDLDEDNAQVMNIANALDCIGCEACSRVCPKACFTHSPLPQAA</sequence>